<feature type="compositionally biased region" description="Low complexity" evidence="1">
    <location>
        <begin position="1"/>
        <end position="20"/>
    </location>
</feature>
<organism evidence="3 4">
    <name type="scientific">Sinanodonta woodiana</name>
    <name type="common">Chinese pond mussel</name>
    <name type="synonym">Anodonta woodiana</name>
    <dbReference type="NCBI Taxonomy" id="1069815"/>
    <lineage>
        <taxon>Eukaryota</taxon>
        <taxon>Metazoa</taxon>
        <taxon>Spiralia</taxon>
        <taxon>Lophotrochozoa</taxon>
        <taxon>Mollusca</taxon>
        <taxon>Bivalvia</taxon>
        <taxon>Autobranchia</taxon>
        <taxon>Heteroconchia</taxon>
        <taxon>Palaeoheterodonta</taxon>
        <taxon>Unionida</taxon>
        <taxon>Unionoidea</taxon>
        <taxon>Unionidae</taxon>
        <taxon>Unioninae</taxon>
        <taxon>Sinanodonta</taxon>
    </lineage>
</organism>
<name>A0ABD3V2I7_SINWO</name>
<evidence type="ECO:0000313" key="4">
    <source>
        <dbReference type="Proteomes" id="UP001634394"/>
    </source>
</evidence>
<reference evidence="3 4" key="1">
    <citation type="submission" date="2024-11" db="EMBL/GenBank/DDBJ databases">
        <title>Chromosome-level genome assembly of the freshwater bivalve Anodonta woodiana.</title>
        <authorList>
            <person name="Chen X."/>
        </authorList>
    </citation>
    <scope>NUCLEOTIDE SEQUENCE [LARGE SCALE GENOMIC DNA]</scope>
    <source>
        <strain evidence="3">MN2024</strain>
        <tissue evidence="3">Gills</tissue>
    </source>
</reference>
<feature type="non-terminal residue" evidence="3">
    <location>
        <position position="1"/>
    </location>
</feature>
<accession>A0ABD3V2I7</accession>
<proteinExistence type="predicted"/>
<evidence type="ECO:0000313" key="3">
    <source>
        <dbReference type="EMBL" id="KAL3855874.1"/>
    </source>
</evidence>
<dbReference type="Pfam" id="PF18738">
    <property type="entry name" value="HEPN_DZIP3"/>
    <property type="match status" value="1"/>
</dbReference>
<dbReference type="AlphaFoldDB" id="A0ABD3V2I7"/>
<feature type="domain" description="DZIP3-like HEPN" evidence="2">
    <location>
        <begin position="404"/>
        <end position="523"/>
    </location>
</feature>
<dbReference type="Proteomes" id="UP001634394">
    <property type="component" value="Unassembled WGS sequence"/>
</dbReference>
<evidence type="ECO:0000256" key="1">
    <source>
        <dbReference type="SAM" id="MobiDB-lite"/>
    </source>
</evidence>
<feature type="region of interest" description="Disordered" evidence="1">
    <location>
        <begin position="1"/>
        <end position="33"/>
    </location>
</feature>
<evidence type="ECO:0000259" key="2">
    <source>
        <dbReference type="Pfam" id="PF18738"/>
    </source>
</evidence>
<dbReference type="InterPro" id="IPR041249">
    <property type="entry name" value="HEPN_DZIP3"/>
</dbReference>
<keyword evidence="4" id="KW-1185">Reference proteome</keyword>
<sequence length="538" mass="61947">VDNGQSSVDMKMPSSASSSQDSEDEKHEVPFSGEGKQLVTEGTFIQTEQKILIEQSVEENFKQAGIKMSPDEKDLFIKFQNEIGTDIYFSKGSHKLIDDQETLKATEIFIEQKRSDLKEKWHEYKSQGKLTPELIDVIYAEERNKELHENKEFFLNKMKELNIIIKAKAFNENGIKEENYFFTPCMLHQESPREVIAPEKDARMVTSSILCWVIKEQIKLLEIFQKLIAACLARWPVSKKKNTTESLIFRNCTVFDLDPVHRLFLHCDNQAVFARITGMGIDRVNAKVCNRVRRFITLNLSNQDPNLEYQLCTQIIEYHDVPENIGSRFSPPFEMWFVDEVHDPSAPITREHMNHARLCVAILAICGKAMRTILLANPPAPHTTIKQAILANKTKLISRTRDSSGKWQKALLNKDQRKIVFPDPMHQDVASIDQFDISLLYTLIRNITSVKPLSTVWGVTPQDTPRDQSLGANVERIHLYRNEICGHSVDGEISQQGFDDYWIKIDLVLRDIDVIVRQKFSQELEMQRTQVISVYEAC</sequence>
<comment type="caution">
    <text evidence="3">The sequence shown here is derived from an EMBL/GenBank/DDBJ whole genome shotgun (WGS) entry which is preliminary data.</text>
</comment>
<gene>
    <name evidence="3" type="ORF">ACJMK2_015071</name>
</gene>
<dbReference type="EMBL" id="JBJQND010000014">
    <property type="protein sequence ID" value="KAL3855874.1"/>
    <property type="molecule type" value="Genomic_DNA"/>
</dbReference>
<protein>
    <recommendedName>
        <fullName evidence="2">DZIP3-like HEPN domain-containing protein</fullName>
    </recommendedName>
</protein>